<dbReference type="GO" id="GO:0031177">
    <property type="term" value="F:phosphopantetheine binding"/>
    <property type="evidence" value="ECO:0007669"/>
    <property type="project" value="TreeGrafter"/>
</dbReference>
<dbReference type="InterPro" id="IPR036736">
    <property type="entry name" value="ACP-like_sf"/>
</dbReference>
<dbReference type="InterPro" id="IPR020845">
    <property type="entry name" value="AMP-binding_CS"/>
</dbReference>
<evidence type="ECO:0000259" key="4">
    <source>
        <dbReference type="Pfam" id="PF00550"/>
    </source>
</evidence>
<dbReference type="PANTHER" id="PTHR45527:SF1">
    <property type="entry name" value="FATTY ACID SYNTHASE"/>
    <property type="match status" value="1"/>
</dbReference>
<dbReference type="Gene3D" id="3.30.559.10">
    <property type="entry name" value="Chloramphenicol acetyltransferase-like domain"/>
    <property type="match status" value="1"/>
</dbReference>
<dbReference type="GO" id="GO:0005737">
    <property type="term" value="C:cytoplasm"/>
    <property type="evidence" value="ECO:0007669"/>
    <property type="project" value="TreeGrafter"/>
</dbReference>
<evidence type="ECO:0000256" key="1">
    <source>
        <dbReference type="ARBA" id="ARBA00022450"/>
    </source>
</evidence>
<dbReference type="GO" id="GO:0043041">
    <property type="term" value="P:amino acid activation for nonribosomal peptide biosynthetic process"/>
    <property type="evidence" value="ECO:0007669"/>
    <property type="project" value="TreeGrafter"/>
</dbReference>
<dbReference type="InterPro" id="IPR000873">
    <property type="entry name" value="AMP-dep_synth/lig_dom"/>
</dbReference>
<feature type="domain" description="Carrier" evidence="4">
    <location>
        <begin position="129"/>
        <end position="189"/>
    </location>
</feature>
<dbReference type="SUPFAM" id="SSF47336">
    <property type="entry name" value="ACP-like"/>
    <property type="match status" value="1"/>
</dbReference>
<evidence type="ECO:0000313" key="6">
    <source>
        <dbReference type="EMBL" id="CAD6195630.1"/>
    </source>
</evidence>
<dbReference type="PANTHER" id="PTHR45527">
    <property type="entry name" value="NONRIBOSOMAL PEPTIDE SYNTHETASE"/>
    <property type="match status" value="1"/>
</dbReference>
<dbReference type="InterPro" id="IPR023213">
    <property type="entry name" value="CAT-like_dom_sf"/>
</dbReference>
<protein>
    <recommendedName>
        <fullName evidence="8">Carrier domain-containing protein</fullName>
    </recommendedName>
</protein>
<accession>A0A8S1HRE3</accession>
<gene>
    <name evidence="6" type="ORF">CAUJ_LOCUS11549</name>
</gene>
<dbReference type="InterPro" id="IPR001242">
    <property type="entry name" value="Condensation_dom"/>
</dbReference>
<dbReference type="InterPro" id="IPR042099">
    <property type="entry name" value="ANL_N_sf"/>
</dbReference>
<evidence type="ECO:0000313" key="7">
    <source>
        <dbReference type="Proteomes" id="UP000835052"/>
    </source>
</evidence>
<comment type="caution">
    <text evidence="6">The sequence shown here is derived from an EMBL/GenBank/DDBJ whole genome shotgun (WGS) entry which is preliminary data.</text>
</comment>
<keyword evidence="2" id="KW-0597">Phosphoprotein</keyword>
<feature type="domain" description="AMP-dependent synthetase/ligase" evidence="3">
    <location>
        <begin position="637"/>
        <end position="954"/>
    </location>
</feature>
<dbReference type="EMBL" id="CAJGYM010000058">
    <property type="protein sequence ID" value="CAD6195630.1"/>
    <property type="molecule type" value="Genomic_DNA"/>
</dbReference>
<keyword evidence="1" id="KW-0596">Phosphopantetheine</keyword>
<dbReference type="PROSITE" id="PS00455">
    <property type="entry name" value="AMP_BINDING"/>
    <property type="match status" value="1"/>
</dbReference>
<evidence type="ECO:0000259" key="3">
    <source>
        <dbReference type="Pfam" id="PF00501"/>
    </source>
</evidence>
<evidence type="ECO:0008006" key="8">
    <source>
        <dbReference type="Google" id="ProtNLM"/>
    </source>
</evidence>
<dbReference type="SUPFAM" id="SSF52777">
    <property type="entry name" value="CoA-dependent acyltransferases"/>
    <property type="match status" value="2"/>
</dbReference>
<dbReference type="AlphaFoldDB" id="A0A8S1HRE3"/>
<dbReference type="Pfam" id="PF00501">
    <property type="entry name" value="AMP-binding"/>
    <property type="match status" value="1"/>
</dbReference>
<reference evidence="6" key="1">
    <citation type="submission" date="2020-10" db="EMBL/GenBank/DDBJ databases">
        <authorList>
            <person name="Kikuchi T."/>
        </authorList>
    </citation>
    <scope>NUCLEOTIDE SEQUENCE</scope>
    <source>
        <strain evidence="6">NKZ352</strain>
    </source>
</reference>
<evidence type="ECO:0000259" key="5">
    <source>
        <dbReference type="Pfam" id="PF00668"/>
    </source>
</evidence>
<dbReference type="GO" id="GO:0044550">
    <property type="term" value="P:secondary metabolite biosynthetic process"/>
    <property type="evidence" value="ECO:0007669"/>
    <property type="project" value="TreeGrafter"/>
</dbReference>
<dbReference type="Pfam" id="PF00550">
    <property type="entry name" value="PP-binding"/>
    <property type="match status" value="1"/>
</dbReference>
<dbReference type="Gene3D" id="3.40.50.12780">
    <property type="entry name" value="N-terminal domain of ligase-like"/>
    <property type="match status" value="1"/>
</dbReference>
<dbReference type="Proteomes" id="UP000835052">
    <property type="component" value="Unassembled WGS sequence"/>
</dbReference>
<keyword evidence="7" id="KW-1185">Reference proteome</keyword>
<proteinExistence type="predicted"/>
<dbReference type="OrthoDB" id="416786at2759"/>
<evidence type="ECO:0000256" key="2">
    <source>
        <dbReference type="ARBA" id="ARBA00022553"/>
    </source>
</evidence>
<dbReference type="SUPFAM" id="SSF56801">
    <property type="entry name" value="Acetyl-CoA synthetase-like"/>
    <property type="match status" value="1"/>
</dbReference>
<name>A0A8S1HRE3_9PELO</name>
<feature type="domain" description="Condensation" evidence="5">
    <location>
        <begin position="215"/>
        <end position="609"/>
    </location>
</feature>
<dbReference type="Pfam" id="PF00668">
    <property type="entry name" value="Condensation"/>
    <property type="match status" value="1"/>
</dbReference>
<dbReference type="GO" id="GO:0003824">
    <property type="term" value="F:catalytic activity"/>
    <property type="evidence" value="ECO:0007669"/>
    <property type="project" value="InterPro"/>
</dbReference>
<dbReference type="InterPro" id="IPR009081">
    <property type="entry name" value="PP-bd_ACP"/>
</dbReference>
<dbReference type="Gene3D" id="3.30.559.30">
    <property type="entry name" value="Nonribosomal peptide synthetase, condensation domain"/>
    <property type="match status" value="1"/>
</dbReference>
<sequence>MPDVTFSDCGENWKTELSEILKIPPDRITSSQDGSTFYCKVGFDNDATVEHSINDVMKALRVIIVCGVVIESIDKLMLPFVFVGELVMAVTKREENILDVEFFNFLGSLCGKIKGLRFALDIEKVVFDVLEQLKIDLKFFGRLDGFAQIGLDSLKLAILEAHIQKKVAVPLDPAFTMQCNNLDELIKYLRQKTSQKKKGEDPCKKQDEPPNFLIPLSSQQISILFMVEWAPEESDQLLEKLQFKIANLNSKKFCKCLNYLVMTHTILRTTYSKNGYQTITSATECFISTSKSKKEKESEEIIALQVDIDQDDVTLIFHHIATDGTSISILTRQLQNFYNKYNFHAPDRFPQYYDYIQQRSVDHTEEISFWKAYLGDAKSKCEIFPTDKPRSVDLSFASKSRTFEIPKPVQKALQKACVEFSSSFFETIMATLGLTLRKMIGREEIIIGTAVDLRTSSYAQTVGNFANLVPVVLRGSSDSLVEGYHKSCRDTIRLCRRHASLPFDKIVGVSDVVKTEITSPLFQILLVNDTFDVVDFDHIDSGAFFAKYDQTWYLRKGLAGYYLVAEYRGNLFHERTIDAIAQNFFRCSIATLHSLKIKDVSLFSKIEQKQKEKNIDFPLTTLLQYFLKNKHGTFKYEEQELSYVEIKLKVIQMAILIRKTFFKTYGHLPTNGNCAVIKLKRSFDLIIAVLASWKLSLFVFPISEAVPKARIEHFAQTLENPIFITDQSVEKYPYIDVTRISQRKEKNSNFHNAVMSHDLSYVTCTSGSTGTPKLVCTEFHGHANLALNYAILLKINQNSVIYQLVNPSFDIFFADLGKAVVHGASLTFASEDIVNEHELEDVTHAYIMPAYLSRCKDFSIFRSMQSIQFGGEPINQNLLKELREIKLIQEFGLTEQTVYSAYTEMSENTNTREIGPCYLNVKFVFRDVDGSLAPRDCFRAQLHLAGVGLMRGYYGAGAAADEFPTGDLVMTSSDGKRFFVGRGDSQVKLRGFRIELHEV</sequence>
<organism evidence="6 7">
    <name type="scientific">Caenorhabditis auriculariae</name>
    <dbReference type="NCBI Taxonomy" id="2777116"/>
    <lineage>
        <taxon>Eukaryota</taxon>
        <taxon>Metazoa</taxon>
        <taxon>Ecdysozoa</taxon>
        <taxon>Nematoda</taxon>
        <taxon>Chromadorea</taxon>
        <taxon>Rhabditida</taxon>
        <taxon>Rhabditina</taxon>
        <taxon>Rhabditomorpha</taxon>
        <taxon>Rhabditoidea</taxon>
        <taxon>Rhabditidae</taxon>
        <taxon>Peloderinae</taxon>
        <taxon>Caenorhabditis</taxon>
    </lineage>
</organism>